<feature type="region of interest" description="Disordered" evidence="1">
    <location>
        <begin position="66"/>
        <end position="85"/>
    </location>
</feature>
<proteinExistence type="predicted"/>
<dbReference type="EMBL" id="LR798277">
    <property type="protein sequence ID" value="CAB5219887.1"/>
    <property type="molecule type" value="Genomic_DNA"/>
</dbReference>
<sequence length="85" mass="9811">MAVRLADFPLIERVLIALKKEQKEFADSAMSHPAHRDAFEYGRVTGHYSGLMKAVETIEMALNKESEDNDHGYERRGENRFTIRD</sequence>
<accession>A0A6J7WQB8</accession>
<reference evidence="2" key="1">
    <citation type="submission" date="2020-05" db="EMBL/GenBank/DDBJ databases">
        <authorList>
            <person name="Chiriac C."/>
            <person name="Salcher M."/>
            <person name="Ghai R."/>
            <person name="Kavagutti S V."/>
        </authorList>
    </citation>
    <scope>NUCLEOTIDE SEQUENCE</scope>
</reference>
<protein>
    <submittedName>
        <fullName evidence="2">Uncharacterized protein</fullName>
    </submittedName>
</protein>
<evidence type="ECO:0000313" key="2">
    <source>
        <dbReference type="EMBL" id="CAB5219887.1"/>
    </source>
</evidence>
<organism evidence="2">
    <name type="scientific">uncultured Caudovirales phage</name>
    <dbReference type="NCBI Taxonomy" id="2100421"/>
    <lineage>
        <taxon>Viruses</taxon>
        <taxon>Duplodnaviria</taxon>
        <taxon>Heunggongvirae</taxon>
        <taxon>Uroviricota</taxon>
        <taxon>Caudoviricetes</taxon>
        <taxon>Peduoviridae</taxon>
        <taxon>Maltschvirus</taxon>
        <taxon>Maltschvirus maltsch</taxon>
    </lineage>
</organism>
<name>A0A6J7WQB8_9CAUD</name>
<evidence type="ECO:0000256" key="1">
    <source>
        <dbReference type="SAM" id="MobiDB-lite"/>
    </source>
</evidence>
<gene>
    <name evidence="2" type="ORF">UFOVP237_26</name>
</gene>